<evidence type="ECO:0000256" key="4">
    <source>
        <dbReference type="ARBA" id="ARBA00022927"/>
    </source>
</evidence>
<sequence>MKSFISATFQRSSTANILIGLIPNTEWFLGCEQMQFMLLFSRQGKLRLQKWYVAHPDKLKKKITRELITTILARKPKMSSFLEWKDVKVVYKRSV</sequence>
<reference evidence="7" key="1">
    <citation type="submission" date="2020-11" db="EMBL/GenBank/DDBJ databases">
        <authorList>
            <person name="Tran Van P."/>
        </authorList>
    </citation>
    <scope>NUCLEOTIDE SEQUENCE</scope>
</reference>
<dbReference type="GO" id="GO:0015031">
    <property type="term" value="P:protein transport"/>
    <property type="evidence" value="ECO:0007669"/>
    <property type="project" value="UniProtKB-KW"/>
</dbReference>
<protein>
    <recommendedName>
        <fullName evidence="6">AP complex mu/sigma subunit domain-containing protein</fullName>
    </recommendedName>
</protein>
<dbReference type="InterPro" id="IPR016635">
    <property type="entry name" value="AP_complex_ssu"/>
</dbReference>
<name>A0A7R9FLG4_9NEOP</name>
<comment type="similarity">
    <text evidence="2">Belongs to the adaptor complexes small subunit family.</text>
</comment>
<evidence type="ECO:0000256" key="2">
    <source>
        <dbReference type="ARBA" id="ARBA00006972"/>
    </source>
</evidence>
<dbReference type="FunFam" id="3.30.450.60:FF:000054">
    <property type="entry name" value="AP complex subunit sigma"/>
    <property type="match status" value="1"/>
</dbReference>
<accession>A0A7R9FLG4</accession>
<dbReference type="AlphaFoldDB" id="A0A7R9FLG4"/>
<keyword evidence="4" id="KW-0653">Protein transport</keyword>
<organism evidence="7">
    <name type="scientific">Timema tahoe</name>
    <dbReference type="NCBI Taxonomy" id="61484"/>
    <lineage>
        <taxon>Eukaryota</taxon>
        <taxon>Metazoa</taxon>
        <taxon>Ecdysozoa</taxon>
        <taxon>Arthropoda</taxon>
        <taxon>Hexapoda</taxon>
        <taxon>Insecta</taxon>
        <taxon>Pterygota</taxon>
        <taxon>Neoptera</taxon>
        <taxon>Polyneoptera</taxon>
        <taxon>Phasmatodea</taxon>
        <taxon>Timematodea</taxon>
        <taxon>Timematoidea</taxon>
        <taxon>Timematidae</taxon>
        <taxon>Timema</taxon>
    </lineage>
</organism>
<feature type="domain" description="AP complex mu/sigma subunit" evidence="6">
    <location>
        <begin position="33"/>
        <end position="94"/>
    </location>
</feature>
<keyword evidence="5" id="KW-0472">Membrane</keyword>
<dbReference type="PANTHER" id="PTHR11753">
    <property type="entry name" value="ADAPTOR COMPLEXES SMALL SUBUNIT FAMILY"/>
    <property type="match status" value="1"/>
</dbReference>
<dbReference type="EMBL" id="OE000760">
    <property type="protein sequence ID" value="CAD7454958.1"/>
    <property type="molecule type" value="Genomic_DNA"/>
</dbReference>
<dbReference type="InterPro" id="IPR011012">
    <property type="entry name" value="Longin-like_dom_sf"/>
</dbReference>
<evidence type="ECO:0000256" key="3">
    <source>
        <dbReference type="ARBA" id="ARBA00022448"/>
    </source>
</evidence>
<keyword evidence="3" id="KW-0813">Transport</keyword>
<dbReference type="Gene3D" id="3.30.450.60">
    <property type="match status" value="1"/>
</dbReference>
<dbReference type="SUPFAM" id="SSF64356">
    <property type="entry name" value="SNARE-like"/>
    <property type="match status" value="1"/>
</dbReference>
<dbReference type="Pfam" id="PF01217">
    <property type="entry name" value="Clat_adaptor_s"/>
    <property type="match status" value="1"/>
</dbReference>
<evidence type="ECO:0000313" key="7">
    <source>
        <dbReference type="EMBL" id="CAD7454958.1"/>
    </source>
</evidence>
<dbReference type="GO" id="GO:0012505">
    <property type="term" value="C:endomembrane system"/>
    <property type="evidence" value="ECO:0007669"/>
    <property type="project" value="UniProtKB-SubCell"/>
</dbReference>
<evidence type="ECO:0000259" key="6">
    <source>
        <dbReference type="Pfam" id="PF01217"/>
    </source>
</evidence>
<gene>
    <name evidence="7" type="ORF">TTEB3V08_LOCUS3047</name>
</gene>
<comment type="subcellular location">
    <subcellularLocation>
        <location evidence="1">Endomembrane system</location>
    </subcellularLocation>
</comment>
<dbReference type="InterPro" id="IPR022775">
    <property type="entry name" value="AP_mu_sigma_su"/>
</dbReference>
<proteinExistence type="inferred from homology"/>
<evidence type="ECO:0000256" key="5">
    <source>
        <dbReference type="ARBA" id="ARBA00023136"/>
    </source>
</evidence>
<evidence type="ECO:0000256" key="1">
    <source>
        <dbReference type="ARBA" id="ARBA00004308"/>
    </source>
</evidence>